<proteinExistence type="predicted"/>
<organism evidence="1 2">
    <name type="scientific">Polyangium spumosum</name>
    <dbReference type="NCBI Taxonomy" id="889282"/>
    <lineage>
        <taxon>Bacteria</taxon>
        <taxon>Pseudomonadati</taxon>
        <taxon>Myxococcota</taxon>
        <taxon>Polyangia</taxon>
        <taxon>Polyangiales</taxon>
        <taxon>Polyangiaceae</taxon>
        <taxon>Polyangium</taxon>
    </lineage>
</organism>
<dbReference type="RefSeq" id="WP_153819739.1">
    <property type="nucleotide sequence ID" value="NZ_WJIE01000003.1"/>
</dbReference>
<evidence type="ECO:0000313" key="2">
    <source>
        <dbReference type="Proteomes" id="UP000440224"/>
    </source>
</evidence>
<reference evidence="1 2" key="1">
    <citation type="submission" date="2019-10" db="EMBL/GenBank/DDBJ databases">
        <title>A soil myxobacterium in the family Polyangiaceae.</title>
        <authorList>
            <person name="Li Y."/>
            <person name="Wang J."/>
        </authorList>
    </citation>
    <scope>NUCLEOTIDE SEQUENCE [LARGE SCALE GENOMIC DNA]</scope>
    <source>
        <strain evidence="1 2">DSM 14734</strain>
    </source>
</reference>
<name>A0A6N7PRE2_9BACT</name>
<dbReference type="Proteomes" id="UP000440224">
    <property type="component" value="Unassembled WGS sequence"/>
</dbReference>
<dbReference type="OrthoDB" id="9834771at2"/>
<sequence length="191" mass="19711">MYTNAGTLSFDLAEGLVRLGGEARLVVPASALMALWGGASPAARRVFARALGESIGRAAEKRLAAEGPDAPRGMLDASPEAALSELAAAWALAGLGALDIERWGRALVFVVAGSPLGGDGDELCEIALEGALATASGKGVRVVRLERVESRARFFVSSASATARMRAELARGTVWAEVLAELDRPAPRGDA</sequence>
<protein>
    <submittedName>
        <fullName evidence="1">Uncharacterized protein</fullName>
    </submittedName>
</protein>
<dbReference type="EMBL" id="WJIE01000003">
    <property type="protein sequence ID" value="MRG92930.1"/>
    <property type="molecule type" value="Genomic_DNA"/>
</dbReference>
<accession>A0A6N7PRE2</accession>
<evidence type="ECO:0000313" key="1">
    <source>
        <dbReference type="EMBL" id="MRG92930.1"/>
    </source>
</evidence>
<comment type="caution">
    <text evidence="1">The sequence shown here is derived from an EMBL/GenBank/DDBJ whole genome shotgun (WGS) entry which is preliminary data.</text>
</comment>
<keyword evidence="2" id="KW-1185">Reference proteome</keyword>
<gene>
    <name evidence="1" type="ORF">GF068_13470</name>
</gene>
<dbReference type="AlphaFoldDB" id="A0A6N7PRE2"/>